<dbReference type="PANTHER" id="PTHR32089">
    <property type="entry name" value="METHYL-ACCEPTING CHEMOTAXIS PROTEIN MCPB"/>
    <property type="match status" value="1"/>
</dbReference>
<feature type="domain" description="T-SNARE coiled-coil homology" evidence="13">
    <location>
        <begin position="566"/>
        <end position="628"/>
    </location>
</feature>
<evidence type="ECO:0000313" key="15">
    <source>
        <dbReference type="EMBL" id="KDE38447.1"/>
    </source>
</evidence>
<evidence type="ECO:0000259" key="12">
    <source>
        <dbReference type="PROSITE" id="PS50111"/>
    </source>
</evidence>
<evidence type="ECO:0000256" key="6">
    <source>
        <dbReference type="ARBA" id="ARBA00022989"/>
    </source>
</evidence>
<dbReference type="InterPro" id="IPR033479">
    <property type="entry name" value="dCache_1"/>
</dbReference>
<evidence type="ECO:0000256" key="4">
    <source>
        <dbReference type="ARBA" id="ARBA00022519"/>
    </source>
</evidence>
<protein>
    <submittedName>
        <fullName evidence="15">Methyl-accepting chemotaxis protein</fullName>
    </submittedName>
</protein>
<dbReference type="STRING" id="267850.ADINL_2902"/>
<keyword evidence="3" id="KW-0145">Chemotaxis</keyword>
<dbReference type="GO" id="GO:0006935">
    <property type="term" value="P:chemotaxis"/>
    <property type="evidence" value="ECO:0007669"/>
    <property type="project" value="UniProtKB-KW"/>
</dbReference>
<evidence type="ECO:0000256" key="7">
    <source>
        <dbReference type="ARBA" id="ARBA00023136"/>
    </source>
</evidence>
<dbReference type="Proteomes" id="UP000027318">
    <property type="component" value="Unassembled WGS sequence"/>
</dbReference>
<evidence type="ECO:0000256" key="11">
    <source>
        <dbReference type="SAM" id="Phobius"/>
    </source>
</evidence>
<dbReference type="SUPFAM" id="SSF58104">
    <property type="entry name" value="Methyl-accepting chemotaxis protein (MCP) signaling domain"/>
    <property type="match status" value="1"/>
</dbReference>
<dbReference type="PROSITE" id="PS50192">
    <property type="entry name" value="T_SNARE"/>
    <property type="match status" value="1"/>
</dbReference>
<dbReference type="SMART" id="SM00283">
    <property type="entry name" value="MA"/>
    <property type="match status" value="1"/>
</dbReference>
<keyword evidence="2" id="KW-1003">Cell membrane</keyword>
<evidence type="ECO:0000256" key="9">
    <source>
        <dbReference type="ARBA" id="ARBA00029447"/>
    </source>
</evidence>
<evidence type="ECO:0000256" key="2">
    <source>
        <dbReference type="ARBA" id="ARBA00022475"/>
    </source>
</evidence>
<dbReference type="SMART" id="SM00304">
    <property type="entry name" value="HAMP"/>
    <property type="match status" value="1"/>
</dbReference>
<dbReference type="Pfam" id="PF00672">
    <property type="entry name" value="HAMP"/>
    <property type="match status" value="1"/>
</dbReference>
<dbReference type="CDD" id="cd12912">
    <property type="entry name" value="PDC2_MCP_like"/>
    <property type="match status" value="1"/>
</dbReference>
<evidence type="ECO:0000313" key="16">
    <source>
        <dbReference type="Proteomes" id="UP000027318"/>
    </source>
</evidence>
<evidence type="ECO:0000256" key="5">
    <source>
        <dbReference type="ARBA" id="ARBA00022692"/>
    </source>
</evidence>
<dbReference type="Gene3D" id="1.10.287.950">
    <property type="entry name" value="Methyl-accepting chemotaxis protein"/>
    <property type="match status" value="1"/>
</dbReference>
<keyword evidence="5 11" id="KW-0812">Transmembrane</keyword>
<feature type="transmembrane region" description="Helical" evidence="11">
    <location>
        <begin position="296"/>
        <end position="314"/>
    </location>
</feature>
<accession>A0A063Y1T8</accession>
<dbReference type="AlphaFoldDB" id="A0A063Y1T8"/>
<evidence type="ECO:0000256" key="8">
    <source>
        <dbReference type="ARBA" id="ARBA00023224"/>
    </source>
</evidence>
<reference evidence="15 16" key="1">
    <citation type="journal article" date="2005" name="Int. J. Syst. Evol. Microbiol.">
        <title>Nitrincola lacisaponensis gen. nov., sp. nov., a novel alkaliphilic bacterium isolated from an alkaline, saline lake.</title>
        <authorList>
            <person name="Dimitriu P.A."/>
            <person name="Shukla S.K."/>
            <person name="Conradt J."/>
            <person name="Marquez M.C."/>
            <person name="Ventosa A."/>
            <person name="Maglia A."/>
            <person name="Peyton B.M."/>
            <person name="Pinkart H.C."/>
            <person name="Mormile M.R."/>
        </authorList>
    </citation>
    <scope>NUCLEOTIDE SEQUENCE [LARGE SCALE GENOMIC DNA]</scope>
    <source>
        <strain evidence="15 16">4CA</strain>
    </source>
</reference>
<dbReference type="CDD" id="cd11386">
    <property type="entry name" value="MCP_signal"/>
    <property type="match status" value="1"/>
</dbReference>
<dbReference type="PROSITE" id="PS50885">
    <property type="entry name" value="HAMP"/>
    <property type="match status" value="1"/>
</dbReference>
<comment type="subcellular location">
    <subcellularLocation>
        <location evidence="1">Cell inner membrane</location>
        <topology evidence="1">Multi-pass membrane protein</topology>
    </subcellularLocation>
</comment>
<organism evidence="15 16">
    <name type="scientific">Nitrincola lacisaponensis</name>
    <dbReference type="NCBI Taxonomy" id="267850"/>
    <lineage>
        <taxon>Bacteria</taxon>
        <taxon>Pseudomonadati</taxon>
        <taxon>Pseudomonadota</taxon>
        <taxon>Gammaproteobacteria</taxon>
        <taxon>Oceanospirillales</taxon>
        <taxon>Oceanospirillaceae</taxon>
        <taxon>Nitrincola</taxon>
    </lineage>
</organism>
<evidence type="ECO:0000256" key="3">
    <source>
        <dbReference type="ARBA" id="ARBA00022500"/>
    </source>
</evidence>
<comment type="caution">
    <text evidence="15">The sequence shown here is derived from an EMBL/GenBank/DDBJ whole genome shotgun (WGS) entry which is preliminary data.</text>
</comment>
<dbReference type="OrthoDB" id="9760371at2"/>
<keyword evidence="7 11" id="KW-0472">Membrane</keyword>
<evidence type="ECO:0000256" key="10">
    <source>
        <dbReference type="PROSITE-ProRule" id="PRU00284"/>
    </source>
</evidence>
<sequence>MNIRTKLILAFIALAILPILIISAVLITHLRQQAEETFQSSTTREIRQIDNAMQVYFDAIDKSVHFLASHPLVKQVDASVSDYLTSAEVVMTPDQAGGIEQEVFELFDHFATTHPGLAYIYMGTANGAYVQWPLGSVSARYDPRQRPWYQAAMAQPDAPVRTSAYYWEPDDAVIVSTVMSTANQLGRTGGALGLDVSLGQLTAMVRDIRLGETGYLMLLEASGNILVDAANPEHNFKNIQELSSEYRLLSNMTGGRQRVSLSGKDYMVAIYESPGLGWRYIGLIEYDEVMAPAQRMIGFLSLVVLAMVLLFSLIGKFTADVIVRPIRSVSASLKEIAQGEGDLTRELPVKGKDELAELATWFNHFLKTIRNLVSQITQSAEALKQSSSQSTSLSNNMTETAGRQGHSVDMVSTAFHEMVATANEVAKSCSHAAQAADAGYHEAQGGQASINMAVTEVDRLSAEIEDSVSAIEQLEEDSRNINLILDTIRGVAEQTNLLALNAAIEAARAGDHGRGFAVVADEVRGLAQRTAQSTEEINLLLSKLNTRTSLVSQRMSASKHATEKTVASIQAVSESFDRVRTSVDMIRDMNTQIAAAAEEQHQVAEEINRHIAEVNSDAQQVNEMSEHVRETSSSLAELSSQLDSLVKAFKT</sequence>
<dbReference type="PROSITE" id="PS50111">
    <property type="entry name" value="CHEMOTAXIS_TRANSDUC_2"/>
    <property type="match status" value="1"/>
</dbReference>
<evidence type="ECO:0000259" key="13">
    <source>
        <dbReference type="PROSITE" id="PS50192"/>
    </source>
</evidence>
<feature type="transmembrane region" description="Helical" evidence="11">
    <location>
        <begin position="7"/>
        <end position="30"/>
    </location>
</feature>
<dbReference type="InterPro" id="IPR003660">
    <property type="entry name" value="HAMP_dom"/>
</dbReference>
<dbReference type="Pfam" id="PF02743">
    <property type="entry name" value="dCache_1"/>
    <property type="match status" value="1"/>
</dbReference>
<feature type="domain" description="HAMP" evidence="14">
    <location>
        <begin position="320"/>
        <end position="374"/>
    </location>
</feature>
<dbReference type="GO" id="GO:0007165">
    <property type="term" value="P:signal transduction"/>
    <property type="evidence" value="ECO:0007669"/>
    <property type="project" value="UniProtKB-KW"/>
</dbReference>
<dbReference type="RefSeq" id="WP_036549634.1">
    <property type="nucleotide sequence ID" value="NZ_JBKBNO010000006.1"/>
</dbReference>
<keyword evidence="6 11" id="KW-1133">Transmembrane helix</keyword>
<dbReference type="Pfam" id="PF00015">
    <property type="entry name" value="MCPsignal"/>
    <property type="match status" value="1"/>
</dbReference>
<keyword evidence="4" id="KW-0997">Cell inner membrane</keyword>
<dbReference type="InterPro" id="IPR000727">
    <property type="entry name" value="T_SNARE_dom"/>
</dbReference>
<dbReference type="EMBL" id="JMSZ01000042">
    <property type="protein sequence ID" value="KDE38447.1"/>
    <property type="molecule type" value="Genomic_DNA"/>
</dbReference>
<dbReference type="PANTHER" id="PTHR32089:SF119">
    <property type="entry name" value="METHYL-ACCEPTING CHEMOTAXIS PROTEIN CTPL"/>
    <property type="match status" value="1"/>
</dbReference>
<feature type="domain" description="Methyl-accepting transducer" evidence="12">
    <location>
        <begin position="379"/>
        <end position="615"/>
    </location>
</feature>
<comment type="similarity">
    <text evidence="9">Belongs to the methyl-accepting chemotaxis (MCP) protein family.</text>
</comment>
<dbReference type="GO" id="GO:0005886">
    <property type="term" value="C:plasma membrane"/>
    <property type="evidence" value="ECO:0007669"/>
    <property type="project" value="UniProtKB-SubCell"/>
</dbReference>
<gene>
    <name evidence="15" type="ORF">ADINL_2902</name>
</gene>
<proteinExistence type="inferred from homology"/>
<dbReference type="FunFam" id="1.10.287.950:FF:000001">
    <property type="entry name" value="Methyl-accepting chemotaxis sensory transducer"/>
    <property type="match status" value="1"/>
</dbReference>
<keyword evidence="8 10" id="KW-0807">Transducer</keyword>
<dbReference type="CDD" id="cd06225">
    <property type="entry name" value="HAMP"/>
    <property type="match status" value="1"/>
</dbReference>
<name>A0A063Y1T8_9GAMM</name>
<dbReference type="PATRIC" id="fig|267850.7.peg.2853"/>
<evidence type="ECO:0000256" key="1">
    <source>
        <dbReference type="ARBA" id="ARBA00004429"/>
    </source>
</evidence>
<evidence type="ECO:0000259" key="14">
    <source>
        <dbReference type="PROSITE" id="PS50885"/>
    </source>
</evidence>
<dbReference type="InterPro" id="IPR004089">
    <property type="entry name" value="MCPsignal_dom"/>
</dbReference>
<dbReference type="Gene3D" id="3.30.450.20">
    <property type="entry name" value="PAS domain"/>
    <property type="match status" value="2"/>
</dbReference>
<keyword evidence="16" id="KW-1185">Reference proteome</keyword>